<reference evidence="1 2" key="1">
    <citation type="submission" date="2018-06" db="EMBL/GenBank/DDBJ databases">
        <authorList>
            <consortium name="Pathogen Informatics"/>
            <person name="Doyle S."/>
        </authorList>
    </citation>
    <scope>NUCLEOTIDE SEQUENCE [LARGE SCALE GENOMIC DNA]</scope>
    <source>
        <strain evidence="1 2">NCTC10476</strain>
    </source>
</reference>
<organism evidence="1 2">
    <name type="scientific">Yersinia ruckeri</name>
    <dbReference type="NCBI Taxonomy" id="29486"/>
    <lineage>
        <taxon>Bacteria</taxon>
        <taxon>Pseudomonadati</taxon>
        <taxon>Pseudomonadota</taxon>
        <taxon>Gammaproteobacteria</taxon>
        <taxon>Enterobacterales</taxon>
        <taxon>Yersiniaceae</taxon>
        <taxon>Yersinia</taxon>
    </lineage>
</organism>
<dbReference type="Proteomes" id="UP000255169">
    <property type="component" value="Unassembled WGS sequence"/>
</dbReference>
<evidence type="ECO:0000313" key="1">
    <source>
        <dbReference type="EMBL" id="SUQ37539.1"/>
    </source>
</evidence>
<proteinExistence type="predicted"/>
<sequence length="64" mass="7634">MTIISCYFLQKARNDTAIQIVLCLQYITTKLTCVAVRECPDFRRPWLYPQSTNICNHYVSKWQF</sequence>
<gene>
    <name evidence="1" type="ORF">NCTC10476_03669</name>
</gene>
<keyword evidence="2" id="KW-1185">Reference proteome</keyword>
<dbReference type="AlphaFoldDB" id="A0A380S9B8"/>
<dbReference type="EMBL" id="UHJG01000003">
    <property type="protein sequence ID" value="SUQ37539.1"/>
    <property type="molecule type" value="Genomic_DNA"/>
</dbReference>
<accession>A0A380S9B8</accession>
<evidence type="ECO:0000313" key="2">
    <source>
        <dbReference type="Proteomes" id="UP000255169"/>
    </source>
</evidence>
<protein>
    <submittedName>
        <fullName evidence="1">Uncharacterized protein</fullName>
    </submittedName>
</protein>
<name>A0A380S9B8_YERRU</name>